<evidence type="ECO:0000256" key="7">
    <source>
        <dbReference type="ARBA" id="ARBA00023239"/>
    </source>
</evidence>
<evidence type="ECO:0000256" key="3">
    <source>
        <dbReference type="ARBA" id="ARBA00013633"/>
    </source>
</evidence>
<dbReference type="GO" id="GO:0008295">
    <property type="term" value="P:spermidine biosynthetic process"/>
    <property type="evidence" value="ECO:0007669"/>
    <property type="project" value="UniProtKB-KW"/>
</dbReference>
<keyword evidence="7 12" id="KW-0456">Lyase</keyword>
<evidence type="ECO:0000256" key="4">
    <source>
        <dbReference type="ARBA" id="ARBA00022793"/>
    </source>
</evidence>
<comment type="caution">
    <text evidence="12">The sequence shown here is derived from an EMBL/GenBank/DDBJ whole genome shotgun (WGS) entry which is preliminary data.</text>
</comment>
<dbReference type="InterPro" id="IPR009006">
    <property type="entry name" value="Ala_racemase/Decarboxylase_C"/>
</dbReference>
<evidence type="ECO:0000256" key="9">
    <source>
        <dbReference type="ARBA" id="ARBA00047351"/>
    </source>
</evidence>
<dbReference type="OrthoDB" id="9804410at2"/>
<dbReference type="PIRSF" id="PIRSF038941">
    <property type="entry name" value="NspC"/>
    <property type="match status" value="1"/>
</dbReference>
<dbReference type="FunFam" id="3.20.20.10:FF:000012">
    <property type="entry name" value="Carboxynorspermidine/carboxyspermidine decarboxylase"/>
    <property type="match status" value="1"/>
</dbReference>
<dbReference type="AlphaFoldDB" id="A0A5C6S576"/>
<feature type="binding site" evidence="11">
    <location>
        <position position="276"/>
    </location>
    <ligand>
        <name>substrate</name>
    </ligand>
</feature>
<dbReference type="InterPro" id="IPR005730">
    <property type="entry name" value="Nsp_de-COase"/>
</dbReference>
<dbReference type="InterPro" id="IPR029066">
    <property type="entry name" value="PLP-binding_barrel"/>
</dbReference>
<comment type="catalytic activity">
    <reaction evidence="10">
        <text>carboxynorspermidine + H(+) = norspermidine + CO2</text>
        <dbReference type="Rhea" id="RHEA:34099"/>
        <dbReference type="ChEBI" id="CHEBI:15378"/>
        <dbReference type="ChEBI" id="CHEBI:16526"/>
        <dbReference type="ChEBI" id="CHEBI:57920"/>
        <dbReference type="ChEBI" id="CHEBI:65070"/>
        <dbReference type="EC" id="4.1.1.96"/>
    </reaction>
</comment>
<name>A0A5C6S576_9BACT</name>
<dbReference type="NCBIfam" id="TIGR01047">
    <property type="entry name" value="nspC"/>
    <property type="match status" value="1"/>
</dbReference>
<dbReference type="RefSeq" id="WP_147165549.1">
    <property type="nucleotide sequence ID" value="NZ_VOOR01000002.1"/>
</dbReference>
<evidence type="ECO:0000256" key="2">
    <source>
        <dbReference type="ARBA" id="ARBA00012259"/>
    </source>
</evidence>
<dbReference type="GO" id="GO:0045312">
    <property type="term" value="P:nor-spermidine biosynthetic process"/>
    <property type="evidence" value="ECO:0007669"/>
    <property type="project" value="InterPro"/>
</dbReference>
<evidence type="ECO:0000256" key="11">
    <source>
        <dbReference type="PIRSR" id="PIRSR038941-1"/>
    </source>
</evidence>
<gene>
    <name evidence="12" type="primary">nspC</name>
    <name evidence="12" type="ORF">FRY97_01000</name>
</gene>
<keyword evidence="13" id="KW-1185">Reference proteome</keyword>
<dbReference type="CDD" id="cd06829">
    <property type="entry name" value="PLPDE_III_CANSDC"/>
    <property type="match status" value="1"/>
</dbReference>
<dbReference type="GO" id="GO:0008836">
    <property type="term" value="F:diaminopimelate decarboxylase activity"/>
    <property type="evidence" value="ECO:0007669"/>
    <property type="project" value="TreeGrafter"/>
</dbReference>
<evidence type="ECO:0000313" key="12">
    <source>
        <dbReference type="EMBL" id="TXB69417.1"/>
    </source>
</evidence>
<dbReference type="Gene3D" id="2.40.37.10">
    <property type="entry name" value="Lyase, Ornithine Decarboxylase, Chain A, domain 1"/>
    <property type="match status" value="1"/>
</dbReference>
<evidence type="ECO:0000313" key="13">
    <source>
        <dbReference type="Proteomes" id="UP000321580"/>
    </source>
</evidence>
<proteinExistence type="inferred from homology"/>
<keyword evidence="6" id="KW-0745">Spermidine biosynthesis</keyword>
<dbReference type="EC" id="4.1.1.96" evidence="2"/>
<accession>A0A5C6S576</accession>
<dbReference type="GO" id="GO:0009089">
    <property type="term" value="P:lysine biosynthetic process via diaminopimelate"/>
    <property type="evidence" value="ECO:0007669"/>
    <property type="project" value="TreeGrafter"/>
</dbReference>
<reference evidence="12 13" key="1">
    <citation type="submission" date="2019-08" db="EMBL/GenBank/DDBJ databases">
        <title>Genome of Phaeodactylibacter luteus.</title>
        <authorList>
            <person name="Bowman J.P."/>
        </authorList>
    </citation>
    <scope>NUCLEOTIDE SEQUENCE [LARGE SCALE GENOMIC DNA]</scope>
    <source>
        <strain evidence="12 13">KCTC 42180</strain>
    </source>
</reference>
<dbReference type="PANTHER" id="PTHR43727:SF1">
    <property type="entry name" value="CARBOXYNORSPERMIDINE_CARBOXYSPERMIDINE DECARBOXYLASE"/>
    <property type="match status" value="1"/>
</dbReference>
<dbReference type="SUPFAM" id="SSF50621">
    <property type="entry name" value="Alanine racemase C-terminal domain-like"/>
    <property type="match status" value="1"/>
</dbReference>
<evidence type="ECO:0000256" key="8">
    <source>
        <dbReference type="ARBA" id="ARBA00025802"/>
    </source>
</evidence>
<comment type="catalytic activity">
    <reaction evidence="9">
        <text>carboxyspermidine + H(+) = spermidine + CO2</text>
        <dbReference type="Rhea" id="RHEA:34095"/>
        <dbReference type="ChEBI" id="CHEBI:15378"/>
        <dbReference type="ChEBI" id="CHEBI:16526"/>
        <dbReference type="ChEBI" id="CHEBI:57834"/>
        <dbReference type="ChEBI" id="CHEBI:65072"/>
        <dbReference type="EC" id="4.1.1.96"/>
    </reaction>
</comment>
<dbReference type="PANTHER" id="PTHR43727">
    <property type="entry name" value="DIAMINOPIMELATE DECARBOXYLASE"/>
    <property type="match status" value="1"/>
</dbReference>
<evidence type="ECO:0000256" key="6">
    <source>
        <dbReference type="ARBA" id="ARBA00023066"/>
    </source>
</evidence>
<dbReference type="EMBL" id="VOOR01000002">
    <property type="protein sequence ID" value="TXB69417.1"/>
    <property type="molecule type" value="Genomic_DNA"/>
</dbReference>
<dbReference type="Proteomes" id="UP000321580">
    <property type="component" value="Unassembled WGS sequence"/>
</dbReference>
<protein>
    <recommendedName>
        <fullName evidence="3">Carboxynorspermidine/carboxyspermidine decarboxylase</fullName>
        <ecNumber evidence="2">4.1.1.96</ecNumber>
    </recommendedName>
</protein>
<keyword evidence="4" id="KW-0210">Decarboxylase</keyword>
<comment type="similarity">
    <text evidence="8">Belongs to the Orn/Lys/Arg decarboxylase class-II family. NspC subfamily.</text>
</comment>
<keyword evidence="5" id="KW-0663">Pyridoxal phosphate</keyword>
<organism evidence="12 13">
    <name type="scientific">Phaeodactylibacter luteus</name>
    <dbReference type="NCBI Taxonomy" id="1564516"/>
    <lineage>
        <taxon>Bacteria</taxon>
        <taxon>Pseudomonadati</taxon>
        <taxon>Bacteroidota</taxon>
        <taxon>Saprospiria</taxon>
        <taxon>Saprospirales</taxon>
        <taxon>Haliscomenobacteraceae</taxon>
        <taxon>Phaeodactylibacter</taxon>
    </lineage>
</organism>
<dbReference type="SUPFAM" id="SSF51419">
    <property type="entry name" value="PLP-binding barrel"/>
    <property type="match status" value="1"/>
</dbReference>
<dbReference type="Gene3D" id="3.20.20.10">
    <property type="entry name" value="Alanine racemase"/>
    <property type="match status" value="1"/>
</dbReference>
<evidence type="ECO:0000256" key="5">
    <source>
        <dbReference type="ARBA" id="ARBA00022898"/>
    </source>
</evidence>
<sequence>MIDYSKAPSPSYLLDLGRLKRNLSLIKRVQDEAGVSVILALKGFSMWRVFPLVKEYLKGATASSLHEARLIFEEMGVKAHTYSPAYLPTEFEEVLGYSSHVTFNSLSEYERFRHRLSGKGVSAGLRVNPEYSEVEVDLYNPAAKGSRLGVAPDKLADGLPEGVDGLHFHTLCESSSYDLEKVLAAFEHHFGHLFPALKWVNFGGGHLMTRQGYDISHLISLLKGFRQRTGLEVILEPGSAIAWETGELIATVLDVVENRGVKTAILDVSFTAHMPDTLEMPYLPKILGSVPEGEGAYHYRMGGVSCLAGDYKEGYTFTSPLEPGDQIVFWDMIHYTMVKTTTFNGVRHPDICIWKEDGELEVVKAFGYEDFKGRLS</sequence>
<comment type="cofactor">
    <cofactor evidence="1">
        <name>pyridoxal 5'-phosphate</name>
        <dbReference type="ChEBI" id="CHEBI:597326"/>
    </cofactor>
</comment>
<evidence type="ECO:0000256" key="10">
    <source>
        <dbReference type="ARBA" id="ARBA00047389"/>
    </source>
</evidence>
<evidence type="ECO:0000256" key="1">
    <source>
        <dbReference type="ARBA" id="ARBA00001933"/>
    </source>
</evidence>